<dbReference type="EMBL" id="CDSF01000093">
    <property type="protein sequence ID" value="CEO99722.1"/>
    <property type="molecule type" value="Genomic_DNA"/>
</dbReference>
<name>A0A0G4IWV8_PLABS</name>
<dbReference type="InterPro" id="IPR015943">
    <property type="entry name" value="WD40/YVTN_repeat-like_dom_sf"/>
</dbReference>
<evidence type="ECO:0000313" key="3">
    <source>
        <dbReference type="EMBL" id="CEO99722.1"/>
    </source>
</evidence>
<evidence type="ECO:0000256" key="1">
    <source>
        <dbReference type="ARBA" id="ARBA00022574"/>
    </source>
</evidence>
<dbReference type="InterPro" id="IPR001680">
    <property type="entry name" value="WD40_rpt"/>
</dbReference>
<reference evidence="4 6" key="2">
    <citation type="submission" date="2018-03" db="EMBL/GenBank/DDBJ databases">
        <authorList>
            <person name="Fogelqvist J."/>
        </authorList>
    </citation>
    <scope>NUCLEOTIDE SEQUENCE [LARGE SCALE GENOMIC DNA]</scope>
</reference>
<dbReference type="EMBL" id="OVEO01000007">
    <property type="protein sequence ID" value="SPQ97118.1"/>
    <property type="molecule type" value="Genomic_DNA"/>
</dbReference>
<dbReference type="Gene3D" id="2.130.10.10">
    <property type="entry name" value="YVTN repeat-like/Quinoprotein amine dehydrogenase"/>
    <property type="match status" value="1"/>
</dbReference>
<keyword evidence="1" id="KW-0853">WD repeat</keyword>
<evidence type="ECO:0000313" key="5">
    <source>
        <dbReference type="Proteomes" id="UP000039324"/>
    </source>
</evidence>
<dbReference type="OrthoDB" id="3367at2759"/>
<protein>
    <submittedName>
        <fullName evidence="3">Uncharacterized protein</fullName>
    </submittedName>
</protein>
<dbReference type="STRING" id="37360.A0A0G4IWV8"/>
<dbReference type="PANTHER" id="PTHR14107:SF16">
    <property type="entry name" value="AT02583P"/>
    <property type="match status" value="1"/>
</dbReference>
<sequence length="434" mass="46573">MEGGATLADRVDLPTSPTSLVLEGEQDIGLEYLAPSVTLLMVPRLSSVLVSIGREIGLYPLQGDNVLSPTCTHEFQVGDVSCSAALHRFNDDDDEDVGAWIASGTSAGSIAVYRLDGTSSELAALRWLNDGGKITSSPVTVLAVASSHPSLLMASHKVGSIFVYDLQLEHEAPMKVVDGSPRSALLSMPASSSPDLTAPMPHRKSIREKLLERRDTMLTSRKKPSVTAIDTADFRVIQRGKGTIRNPIRCFQLAASPITDMQFGADDQLLAVGQRSGLIAVIDMSASPPKKVALFESWFGAITCLAWGTSSDGRRLLASGSQDDLVAVYDVDRGICLAHGVGHRSWPRQVAFVGPQTVMSVGEDGNMVVWEIGQIRRRSRTDVGAGAAGPMIPMLDPFTVARIHAEPCACLAIHADVVVTLCRLGRLKLWRLQQ</sequence>
<evidence type="ECO:0000313" key="6">
    <source>
        <dbReference type="Proteomes" id="UP000290189"/>
    </source>
</evidence>
<dbReference type="SUPFAM" id="SSF50978">
    <property type="entry name" value="WD40 repeat-like"/>
    <property type="match status" value="1"/>
</dbReference>
<dbReference type="Proteomes" id="UP000039324">
    <property type="component" value="Unassembled WGS sequence"/>
</dbReference>
<dbReference type="InterPro" id="IPR036322">
    <property type="entry name" value="WD40_repeat_dom_sf"/>
</dbReference>
<keyword evidence="5" id="KW-1185">Reference proteome</keyword>
<dbReference type="Proteomes" id="UP000290189">
    <property type="component" value="Unassembled WGS sequence"/>
</dbReference>
<dbReference type="Pfam" id="PF00400">
    <property type="entry name" value="WD40"/>
    <property type="match status" value="1"/>
</dbReference>
<evidence type="ECO:0000313" key="4">
    <source>
        <dbReference type="EMBL" id="SPQ97118.1"/>
    </source>
</evidence>
<dbReference type="InterPro" id="IPR051362">
    <property type="entry name" value="WD_repeat_creC_regulators"/>
</dbReference>
<reference evidence="3 5" key="1">
    <citation type="submission" date="2015-02" db="EMBL/GenBank/DDBJ databases">
        <authorList>
            <person name="Chooi Y.-H."/>
        </authorList>
    </citation>
    <scope>NUCLEOTIDE SEQUENCE [LARGE SCALE GENOMIC DNA]</scope>
    <source>
        <strain evidence="3">E3</strain>
    </source>
</reference>
<keyword evidence="2" id="KW-0677">Repeat</keyword>
<evidence type="ECO:0000256" key="2">
    <source>
        <dbReference type="ARBA" id="ARBA00022737"/>
    </source>
</evidence>
<dbReference type="PANTHER" id="PTHR14107">
    <property type="entry name" value="WD REPEAT PROTEIN"/>
    <property type="match status" value="1"/>
</dbReference>
<proteinExistence type="predicted"/>
<dbReference type="AlphaFoldDB" id="A0A0G4IWV8"/>
<organism evidence="3 5">
    <name type="scientific">Plasmodiophora brassicae</name>
    <name type="common">Clubroot disease agent</name>
    <dbReference type="NCBI Taxonomy" id="37360"/>
    <lineage>
        <taxon>Eukaryota</taxon>
        <taxon>Sar</taxon>
        <taxon>Rhizaria</taxon>
        <taxon>Endomyxa</taxon>
        <taxon>Phytomyxea</taxon>
        <taxon>Plasmodiophorida</taxon>
        <taxon>Plasmodiophoridae</taxon>
        <taxon>Plasmodiophora</taxon>
    </lineage>
</organism>
<dbReference type="SMART" id="SM00320">
    <property type="entry name" value="WD40"/>
    <property type="match status" value="6"/>
</dbReference>
<geneLocation type="mitochondrion" evidence="4"/>
<accession>A0A0G4IWV8</accession>
<keyword evidence="4" id="KW-0496">Mitochondrion</keyword>
<gene>
    <name evidence="3" type="ORF">PBRA_007455</name>
    <name evidence="4" type="ORF">PLBR_LOCUS4333</name>
</gene>